<organism evidence="2 3">
    <name type="scientific">Humibacillus xanthopallidus</name>
    <dbReference type="NCBI Taxonomy" id="412689"/>
    <lineage>
        <taxon>Bacteria</taxon>
        <taxon>Bacillati</taxon>
        <taxon>Actinomycetota</taxon>
        <taxon>Actinomycetes</taxon>
        <taxon>Micrococcales</taxon>
        <taxon>Intrasporangiaceae</taxon>
        <taxon>Humibacillus</taxon>
    </lineage>
</organism>
<dbReference type="PANTHER" id="PTHR13887:SF41">
    <property type="entry name" value="THIOREDOXIN SUPERFAMILY PROTEIN"/>
    <property type="match status" value="1"/>
</dbReference>
<dbReference type="GO" id="GO:0016853">
    <property type="term" value="F:isomerase activity"/>
    <property type="evidence" value="ECO:0007669"/>
    <property type="project" value="UniProtKB-KW"/>
</dbReference>
<keyword evidence="3" id="KW-1185">Reference proteome</keyword>
<evidence type="ECO:0000259" key="1">
    <source>
        <dbReference type="Pfam" id="PF01323"/>
    </source>
</evidence>
<dbReference type="OrthoDB" id="9799122at2"/>
<dbReference type="PANTHER" id="PTHR13887">
    <property type="entry name" value="GLUTATHIONE S-TRANSFERASE KAPPA"/>
    <property type="match status" value="1"/>
</dbReference>
<dbReference type="InterPro" id="IPR036249">
    <property type="entry name" value="Thioredoxin-like_sf"/>
</dbReference>
<dbReference type="CDD" id="cd03024">
    <property type="entry name" value="DsbA_FrnE"/>
    <property type="match status" value="1"/>
</dbReference>
<accession>A0A543I103</accession>
<gene>
    <name evidence="2" type="ORF">FBY41_0635</name>
</gene>
<evidence type="ECO:0000313" key="3">
    <source>
        <dbReference type="Proteomes" id="UP000316747"/>
    </source>
</evidence>
<evidence type="ECO:0000313" key="2">
    <source>
        <dbReference type="EMBL" id="TQM64269.1"/>
    </source>
</evidence>
<comment type="caution">
    <text evidence="2">The sequence shown here is derived from an EMBL/GenBank/DDBJ whole genome shotgun (WGS) entry which is preliminary data.</text>
</comment>
<keyword evidence="2" id="KW-0413">Isomerase</keyword>
<dbReference type="Gene3D" id="3.40.30.10">
    <property type="entry name" value="Glutaredoxin"/>
    <property type="match status" value="1"/>
</dbReference>
<dbReference type="GO" id="GO:0016491">
    <property type="term" value="F:oxidoreductase activity"/>
    <property type="evidence" value="ECO:0007669"/>
    <property type="project" value="InterPro"/>
</dbReference>
<name>A0A543I103_9MICO</name>
<dbReference type="InterPro" id="IPR001853">
    <property type="entry name" value="DSBA-like_thioredoxin_dom"/>
</dbReference>
<proteinExistence type="predicted"/>
<protein>
    <submittedName>
        <fullName evidence="2">Putative DsbA family dithiol-disulfide isomerase</fullName>
    </submittedName>
</protein>
<dbReference type="AlphaFoldDB" id="A0A543I103"/>
<dbReference type="Pfam" id="PF01323">
    <property type="entry name" value="DSBA"/>
    <property type="match status" value="1"/>
</dbReference>
<dbReference type="EMBL" id="VFPM01000001">
    <property type="protein sequence ID" value="TQM64269.1"/>
    <property type="molecule type" value="Genomic_DNA"/>
</dbReference>
<dbReference type="SUPFAM" id="SSF52833">
    <property type="entry name" value="Thioredoxin-like"/>
    <property type="match status" value="1"/>
</dbReference>
<dbReference type="Proteomes" id="UP000316747">
    <property type="component" value="Unassembled WGS sequence"/>
</dbReference>
<dbReference type="RefSeq" id="WP_141841948.1">
    <property type="nucleotide sequence ID" value="NZ_VFPM01000001.1"/>
</dbReference>
<reference evidence="2 3" key="1">
    <citation type="submission" date="2019-06" db="EMBL/GenBank/DDBJ databases">
        <title>Genome sequencing of plant associated microbes to promote plant fitness in Sorghum bicolor and Oryza sativa.</title>
        <authorList>
            <person name="Coleman-Derr D."/>
        </authorList>
    </citation>
    <scope>NUCLEOTIDE SEQUENCE [LARGE SCALE GENOMIC DNA]</scope>
    <source>
        <strain evidence="2 3">KV-663</strain>
    </source>
</reference>
<feature type="domain" description="DSBA-like thioredoxin" evidence="1">
    <location>
        <begin position="16"/>
        <end position="210"/>
    </location>
</feature>
<sequence length="226" mass="24419">MTTNQPAADSTTRIELDLWVDLVCPWSWIAKHRVEHAIAAFERPHDVTLHLHAFQLDPGVPIGGAVPVAQHLGEKYGGDLEGGRLMTARASEEAQADDLVFDLDAAVRANTFDAHRLCALAHEMGGPALQSAAVERFLSAHFREGLALDDHEVLQRLSAECGMDERRVSAVLASDSYADRVRDDEARARGMGVTATPFILANGYAALTGVRPTTDYLALLRGVAVA</sequence>